<dbReference type="EMBL" id="JBHULN010000004">
    <property type="protein sequence ID" value="MFD2570672.1"/>
    <property type="molecule type" value="Genomic_DNA"/>
</dbReference>
<dbReference type="EC" id="3.1.1.-" evidence="1"/>
<dbReference type="Gene3D" id="1.20.1440.30">
    <property type="entry name" value="Biosynthetic Protein domain"/>
    <property type="match status" value="1"/>
</dbReference>
<evidence type="ECO:0000313" key="1">
    <source>
        <dbReference type="EMBL" id="MFD2570672.1"/>
    </source>
</evidence>
<gene>
    <name evidence="1" type="ORF">ACFSUS_08520</name>
</gene>
<dbReference type="InterPro" id="IPR007815">
    <property type="entry name" value="Emycin_Estase"/>
</dbReference>
<protein>
    <submittedName>
        <fullName evidence="1">Erythromycin esterase family protein</fullName>
        <ecNumber evidence="1">3.1.1.-</ecNumber>
    </submittedName>
</protein>
<accession>A0ABW5M0X2</accession>
<keyword evidence="1" id="KW-0378">Hydrolase</keyword>
<proteinExistence type="predicted"/>
<dbReference type="InterPro" id="IPR052036">
    <property type="entry name" value="Hydrolase/PRTase-associated"/>
</dbReference>
<dbReference type="Gene3D" id="3.40.1660.10">
    <property type="entry name" value="EreA-like (biosynthetic domain)"/>
    <property type="match status" value="1"/>
</dbReference>
<comment type="caution">
    <text evidence="1">The sequence shown here is derived from an EMBL/GenBank/DDBJ whole genome shotgun (WGS) entry which is preliminary data.</text>
</comment>
<keyword evidence="2" id="KW-1185">Reference proteome</keyword>
<evidence type="ECO:0000313" key="2">
    <source>
        <dbReference type="Proteomes" id="UP001597469"/>
    </source>
</evidence>
<name>A0ABW5M0X2_9BACT</name>
<dbReference type="CDD" id="cd14728">
    <property type="entry name" value="Ere-like"/>
    <property type="match status" value="1"/>
</dbReference>
<dbReference type="Proteomes" id="UP001597469">
    <property type="component" value="Unassembled WGS sequence"/>
</dbReference>
<dbReference type="RefSeq" id="WP_381521548.1">
    <property type="nucleotide sequence ID" value="NZ_JBHULN010000004.1"/>
</dbReference>
<dbReference type="SUPFAM" id="SSF159501">
    <property type="entry name" value="EreA/ChaN-like"/>
    <property type="match status" value="1"/>
</dbReference>
<dbReference type="PANTHER" id="PTHR31299:SF0">
    <property type="entry name" value="ESTERASE, PUTATIVE (AFU_ORTHOLOGUE AFUA_1G05850)-RELATED"/>
    <property type="match status" value="1"/>
</dbReference>
<dbReference type="GO" id="GO:0016787">
    <property type="term" value="F:hydrolase activity"/>
    <property type="evidence" value="ECO:0007669"/>
    <property type="project" value="UniProtKB-KW"/>
</dbReference>
<dbReference type="Pfam" id="PF05139">
    <property type="entry name" value="Erythro_esteras"/>
    <property type="match status" value="1"/>
</dbReference>
<reference evidence="2" key="1">
    <citation type="journal article" date="2019" name="Int. J. Syst. Evol. Microbiol.">
        <title>The Global Catalogue of Microorganisms (GCM) 10K type strain sequencing project: providing services to taxonomists for standard genome sequencing and annotation.</title>
        <authorList>
            <consortium name="The Broad Institute Genomics Platform"/>
            <consortium name="The Broad Institute Genome Sequencing Center for Infectious Disease"/>
            <person name="Wu L."/>
            <person name="Ma J."/>
        </authorList>
    </citation>
    <scope>NUCLEOTIDE SEQUENCE [LARGE SCALE GENOMIC DNA]</scope>
    <source>
        <strain evidence="2">KCTC 42805</strain>
    </source>
</reference>
<dbReference type="Gene3D" id="3.30.1870.10">
    <property type="entry name" value="EreA-like, domain 2"/>
    <property type="match status" value="1"/>
</dbReference>
<dbReference type="PANTHER" id="PTHR31299">
    <property type="entry name" value="ESTERASE, PUTATIVE (AFU_ORTHOLOGUE AFUA_1G05850)-RELATED"/>
    <property type="match status" value="1"/>
</dbReference>
<organism evidence="1 2">
    <name type="scientific">Spirosoma soli</name>
    <dbReference type="NCBI Taxonomy" id="1770529"/>
    <lineage>
        <taxon>Bacteria</taxon>
        <taxon>Pseudomonadati</taxon>
        <taxon>Bacteroidota</taxon>
        <taxon>Cytophagia</taxon>
        <taxon>Cytophagales</taxon>
        <taxon>Cytophagaceae</taxon>
        <taxon>Spirosoma</taxon>
    </lineage>
</organism>
<sequence length="446" mass="50653">MKLYLIMNTLKWLLATALTFATGFWIVTESKQIDNRPPATVTVLNGKAVPINTNDFAQFRRQIMPLIEEMAQKKVVSLGEGTHGTSEFYKVRYWITKILVEEKGFTNVAFENDYADSYLLNQALKQGRTDYDALMKQHLIAIWRNEEVKELLTWMQTYNKTHKRPISFGGLDHMFMKPDAKALTLVTNLLNNKLINVQCDQLRQLASARDSMWYNSNRREYNLSDTVSNENMLLAYEAALRIDKLTRPIKLSSEQRSTIARLTENIRMQCEGGYTYLKTGRGRGNRDSAMAVMATRIMAKPGDKLIIWAHDAHVSRKPVYNNSVGGMGGFIERKLPGQYFVLGTGTANGTFAATDDQFITHASQMKSFPLETPVDTLWETQLAKADAPAFYVNGVNWNKMNTNLSNRVIGYGSDNGKRSHDKSSPLNQMYDAYLFIRNTKAATFIP</sequence>